<evidence type="ECO:0000256" key="6">
    <source>
        <dbReference type="ARBA" id="ARBA00023136"/>
    </source>
</evidence>
<dbReference type="InterPro" id="IPR020846">
    <property type="entry name" value="MFS_dom"/>
</dbReference>
<keyword evidence="11" id="KW-1185">Reference proteome</keyword>
<dbReference type="PANTHER" id="PTHR43045">
    <property type="entry name" value="SHIKIMATE TRANSPORTER"/>
    <property type="match status" value="1"/>
</dbReference>
<evidence type="ECO:0000256" key="5">
    <source>
        <dbReference type="ARBA" id="ARBA00022989"/>
    </source>
</evidence>
<feature type="transmembrane region" description="Helical" evidence="8">
    <location>
        <begin position="91"/>
        <end position="112"/>
    </location>
</feature>
<dbReference type="PANTHER" id="PTHR43045:SF1">
    <property type="entry name" value="SHIKIMATE TRANSPORTER"/>
    <property type="match status" value="1"/>
</dbReference>
<keyword evidence="3" id="KW-1003">Cell membrane</keyword>
<proteinExistence type="predicted"/>
<feature type="transmembrane region" description="Helical" evidence="8">
    <location>
        <begin position="244"/>
        <end position="267"/>
    </location>
</feature>
<sequence>MSPQQQSTVGKPATNRRVLIGSLNGSAIEWFDFFLYATAAAIIFDKQFFPNDDPFISLLLSYLSLSLTFFIRPFGGIVFSHIGDRIGRKKTLVITLSLMGGATVAIGLLPTYAQVGVLAPLLLIACRIIQGLAIGGEWGGALLLAYEYAPKKRRGFFGSVPQTGITIGMLMSTIAFSLVSLLPDEQFESWGWRIPFIASVVLVFVGLWIRKGLADTPAFRKAKESGAIAKLPIKDTMRDHWRSVLVAVGAKVVETAPFYIFATFVVSYATGILDMRESVVLNAVSAGALVSTFVILAMGSLSDRIGRPKVYLGGTVLIALFSVPFFLLLNLQMNWAVYAAVVISLGVVWPPVTATLGTLTSEIFPARVRYTGVTLGYQIGAALAGGTAPLLATWMLATFDEAWWPIAAYMVGLAVISFAAVSLAGPVLRKETAMLRARGLSIESVAPGTDHTADANSTADAEAGAAHGADRDQNQEQA</sequence>
<dbReference type="PROSITE" id="PS50850">
    <property type="entry name" value="MFS"/>
    <property type="match status" value="1"/>
</dbReference>
<comment type="subcellular location">
    <subcellularLocation>
        <location evidence="1">Cell membrane</location>
        <topology evidence="1">Multi-pass membrane protein</topology>
    </subcellularLocation>
</comment>
<dbReference type="InterPro" id="IPR036259">
    <property type="entry name" value="MFS_trans_sf"/>
</dbReference>
<feature type="transmembrane region" description="Helical" evidence="8">
    <location>
        <begin position="56"/>
        <end position="79"/>
    </location>
</feature>
<reference evidence="10 11" key="1">
    <citation type="submission" date="2020-09" db="EMBL/GenBank/DDBJ databases">
        <title>Diversity and distribution of actinomycetes associated with coral in the coast of Hainan.</title>
        <authorList>
            <person name="Li F."/>
        </authorList>
    </citation>
    <scope>NUCLEOTIDE SEQUENCE [LARGE SCALE GENOMIC DNA]</scope>
    <source>
        <strain evidence="10 11">HNM0947</strain>
    </source>
</reference>
<feature type="compositionally biased region" description="Basic and acidic residues" evidence="7">
    <location>
        <begin position="468"/>
        <end position="478"/>
    </location>
</feature>
<dbReference type="CDD" id="cd17369">
    <property type="entry name" value="MFS_ShiA_like"/>
    <property type="match status" value="1"/>
</dbReference>
<feature type="transmembrane region" description="Helical" evidence="8">
    <location>
        <begin position="335"/>
        <end position="354"/>
    </location>
</feature>
<dbReference type="PROSITE" id="PS00217">
    <property type="entry name" value="SUGAR_TRANSPORT_2"/>
    <property type="match status" value="1"/>
</dbReference>
<evidence type="ECO:0000256" key="4">
    <source>
        <dbReference type="ARBA" id="ARBA00022692"/>
    </source>
</evidence>
<keyword evidence="4 8" id="KW-0812">Transmembrane</keyword>
<feature type="transmembrane region" description="Helical" evidence="8">
    <location>
        <begin position="375"/>
        <end position="397"/>
    </location>
</feature>
<feature type="transmembrane region" description="Helical" evidence="8">
    <location>
        <begin position="118"/>
        <end position="144"/>
    </location>
</feature>
<evidence type="ECO:0000256" key="2">
    <source>
        <dbReference type="ARBA" id="ARBA00022448"/>
    </source>
</evidence>
<feature type="region of interest" description="Disordered" evidence="7">
    <location>
        <begin position="446"/>
        <end position="478"/>
    </location>
</feature>
<evidence type="ECO:0000313" key="10">
    <source>
        <dbReference type="EMBL" id="MBE3001362.1"/>
    </source>
</evidence>
<dbReference type="EMBL" id="JADBGI010000023">
    <property type="protein sequence ID" value="MBE3001362.1"/>
    <property type="molecule type" value="Genomic_DNA"/>
</dbReference>
<feature type="domain" description="Major facilitator superfamily (MFS) profile" evidence="9">
    <location>
        <begin position="18"/>
        <end position="429"/>
    </location>
</feature>
<organism evidence="10 11">
    <name type="scientific">Nocardiopsis coralli</name>
    <dbReference type="NCBI Taxonomy" id="2772213"/>
    <lineage>
        <taxon>Bacteria</taxon>
        <taxon>Bacillati</taxon>
        <taxon>Actinomycetota</taxon>
        <taxon>Actinomycetes</taxon>
        <taxon>Streptosporangiales</taxon>
        <taxon>Nocardiopsidaceae</taxon>
        <taxon>Nocardiopsis</taxon>
    </lineage>
</organism>
<feature type="transmembrane region" description="Helical" evidence="8">
    <location>
        <begin position="190"/>
        <end position="209"/>
    </location>
</feature>
<accession>A0ABR9PBZ7</accession>
<keyword evidence="5 8" id="KW-1133">Transmembrane helix</keyword>
<dbReference type="Pfam" id="PF07690">
    <property type="entry name" value="MFS_1"/>
    <property type="match status" value="1"/>
</dbReference>
<keyword evidence="2" id="KW-0813">Transport</keyword>
<gene>
    <name evidence="10" type="ORF">IDM40_22095</name>
</gene>
<evidence type="ECO:0000256" key="8">
    <source>
        <dbReference type="SAM" id="Phobius"/>
    </source>
</evidence>
<feature type="transmembrane region" description="Helical" evidence="8">
    <location>
        <begin position="310"/>
        <end position="329"/>
    </location>
</feature>
<dbReference type="RefSeq" id="WP_193123979.1">
    <property type="nucleotide sequence ID" value="NZ_JADBGI010000023.1"/>
</dbReference>
<protein>
    <submittedName>
        <fullName evidence="10">MHS family MFS transporter</fullName>
    </submittedName>
</protein>
<feature type="transmembrane region" description="Helical" evidence="8">
    <location>
        <begin position="21"/>
        <end position="44"/>
    </location>
</feature>
<feature type="transmembrane region" description="Helical" evidence="8">
    <location>
        <begin position="403"/>
        <end position="428"/>
    </location>
</feature>
<name>A0ABR9PBZ7_9ACTN</name>
<evidence type="ECO:0000259" key="9">
    <source>
        <dbReference type="PROSITE" id="PS50850"/>
    </source>
</evidence>
<dbReference type="SUPFAM" id="SSF103473">
    <property type="entry name" value="MFS general substrate transporter"/>
    <property type="match status" value="1"/>
</dbReference>
<dbReference type="InterPro" id="IPR011701">
    <property type="entry name" value="MFS"/>
</dbReference>
<feature type="transmembrane region" description="Helical" evidence="8">
    <location>
        <begin position="279"/>
        <end position="298"/>
    </location>
</feature>
<evidence type="ECO:0000313" key="11">
    <source>
        <dbReference type="Proteomes" id="UP000806528"/>
    </source>
</evidence>
<dbReference type="Proteomes" id="UP000806528">
    <property type="component" value="Unassembled WGS sequence"/>
</dbReference>
<evidence type="ECO:0000256" key="1">
    <source>
        <dbReference type="ARBA" id="ARBA00004651"/>
    </source>
</evidence>
<evidence type="ECO:0000256" key="3">
    <source>
        <dbReference type="ARBA" id="ARBA00022475"/>
    </source>
</evidence>
<evidence type="ECO:0000256" key="7">
    <source>
        <dbReference type="SAM" id="MobiDB-lite"/>
    </source>
</evidence>
<keyword evidence="6 8" id="KW-0472">Membrane</keyword>
<feature type="transmembrane region" description="Helical" evidence="8">
    <location>
        <begin position="156"/>
        <end position="178"/>
    </location>
</feature>
<dbReference type="InterPro" id="IPR005829">
    <property type="entry name" value="Sugar_transporter_CS"/>
</dbReference>
<dbReference type="Gene3D" id="1.20.1250.20">
    <property type="entry name" value="MFS general substrate transporter like domains"/>
    <property type="match status" value="2"/>
</dbReference>
<comment type="caution">
    <text evidence="10">The sequence shown here is derived from an EMBL/GenBank/DDBJ whole genome shotgun (WGS) entry which is preliminary data.</text>
</comment>